<keyword evidence="6 12" id="KW-0479">Metal-binding</keyword>
<feature type="binding site" description="axial binding residue" evidence="12">
    <location>
        <position position="181"/>
    </location>
    <ligand>
        <name>heme</name>
        <dbReference type="ChEBI" id="CHEBI:30413"/>
    </ligand>
    <ligandPart>
        <name>Fe</name>
        <dbReference type="ChEBI" id="CHEBI:18248"/>
    </ligandPart>
</feature>
<organism evidence="14 15">
    <name type="scientific">Heracleum sosnowskyi</name>
    <dbReference type="NCBI Taxonomy" id="360622"/>
    <lineage>
        <taxon>Eukaryota</taxon>
        <taxon>Viridiplantae</taxon>
        <taxon>Streptophyta</taxon>
        <taxon>Embryophyta</taxon>
        <taxon>Tracheophyta</taxon>
        <taxon>Spermatophyta</taxon>
        <taxon>Magnoliopsida</taxon>
        <taxon>eudicotyledons</taxon>
        <taxon>Gunneridae</taxon>
        <taxon>Pentapetalae</taxon>
        <taxon>asterids</taxon>
        <taxon>campanulids</taxon>
        <taxon>Apiales</taxon>
        <taxon>Apiaceae</taxon>
        <taxon>Apioideae</taxon>
        <taxon>apioid superclade</taxon>
        <taxon>Tordylieae</taxon>
        <taxon>Tordyliinae</taxon>
        <taxon>Heracleum</taxon>
    </lineage>
</organism>
<evidence type="ECO:0000256" key="4">
    <source>
        <dbReference type="ARBA" id="ARBA00022617"/>
    </source>
</evidence>
<comment type="cofactor">
    <cofactor evidence="1 12">
        <name>heme</name>
        <dbReference type="ChEBI" id="CHEBI:30413"/>
    </cofactor>
</comment>
<keyword evidence="7" id="KW-1133">Transmembrane helix</keyword>
<evidence type="ECO:0000256" key="13">
    <source>
        <dbReference type="RuleBase" id="RU000461"/>
    </source>
</evidence>
<comment type="similarity">
    <text evidence="3 13">Belongs to the cytochrome P450 family.</text>
</comment>
<keyword evidence="9 12" id="KW-0408">Iron</keyword>
<keyword evidence="15" id="KW-1185">Reference proteome</keyword>
<dbReference type="PANTHER" id="PTHR47956">
    <property type="entry name" value="CYTOCHROME P450 71B11-RELATED"/>
    <property type="match status" value="1"/>
</dbReference>
<dbReference type="GO" id="GO:0016020">
    <property type="term" value="C:membrane"/>
    <property type="evidence" value="ECO:0007669"/>
    <property type="project" value="UniProtKB-SubCell"/>
</dbReference>
<dbReference type="Proteomes" id="UP001237642">
    <property type="component" value="Unassembled WGS sequence"/>
</dbReference>
<evidence type="ECO:0000256" key="12">
    <source>
        <dbReference type="PIRSR" id="PIRSR602401-1"/>
    </source>
</evidence>
<evidence type="ECO:0000256" key="8">
    <source>
        <dbReference type="ARBA" id="ARBA00023002"/>
    </source>
</evidence>
<comment type="subcellular location">
    <subcellularLocation>
        <location evidence="2">Membrane</location>
        <topology evidence="2">Single-pass membrane protein</topology>
    </subcellularLocation>
</comment>
<accession>A0AAD8MF83</accession>
<keyword evidence="11" id="KW-0472">Membrane</keyword>
<name>A0AAD8MF83_9APIA</name>
<evidence type="ECO:0000256" key="7">
    <source>
        <dbReference type="ARBA" id="ARBA00022989"/>
    </source>
</evidence>
<reference evidence="14" key="1">
    <citation type="submission" date="2023-02" db="EMBL/GenBank/DDBJ databases">
        <title>Genome of toxic invasive species Heracleum sosnowskyi carries increased number of genes despite the absence of recent whole-genome duplications.</title>
        <authorList>
            <person name="Schelkunov M."/>
            <person name="Shtratnikova V."/>
            <person name="Makarenko M."/>
            <person name="Klepikova A."/>
            <person name="Omelchenko D."/>
            <person name="Novikova G."/>
            <person name="Obukhova E."/>
            <person name="Bogdanov V."/>
            <person name="Penin A."/>
            <person name="Logacheva M."/>
        </authorList>
    </citation>
    <scope>NUCLEOTIDE SEQUENCE</scope>
    <source>
        <strain evidence="14">Hsosn_3</strain>
        <tissue evidence="14">Leaf</tissue>
    </source>
</reference>
<keyword evidence="10 13" id="KW-0503">Monooxygenase</keyword>
<dbReference type="PRINTS" id="PR00385">
    <property type="entry name" value="P450"/>
</dbReference>
<keyword evidence="5" id="KW-0812">Transmembrane</keyword>
<dbReference type="InterPro" id="IPR050193">
    <property type="entry name" value="Cytochrome_P450_71"/>
</dbReference>
<evidence type="ECO:0000256" key="5">
    <source>
        <dbReference type="ARBA" id="ARBA00022692"/>
    </source>
</evidence>
<dbReference type="AlphaFoldDB" id="A0AAD8MF83"/>
<proteinExistence type="inferred from homology"/>
<evidence type="ECO:0000256" key="1">
    <source>
        <dbReference type="ARBA" id="ARBA00001971"/>
    </source>
</evidence>
<dbReference type="GO" id="GO:0005506">
    <property type="term" value="F:iron ion binding"/>
    <property type="evidence" value="ECO:0007669"/>
    <property type="project" value="InterPro"/>
</dbReference>
<evidence type="ECO:0000256" key="6">
    <source>
        <dbReference type="ARBA" id="ARBA00022723"/>
    </source>
</evidence>
<evidence type="ECO:0000256" key="3">
    <source>
        <dbReference type="ARBA" id="ARBA00010617"/>
    </source>
</evidence>
<evidence type="ECO:0000256" key="9">
    <source>
        <dbReference type="ARBA" id="ARBA00023004"/>
    </source>
</evidence>
<dbReference type="GO" id="GO:0009805">
    <property type="term" value="P:coumarin biosynthetic process"/>
    <property type="evidence" value="ECO:0007669"/>
    <property type="project" value="UniProtKB-ARBA"/>
</dbReference>
<reference evidence="14" key="2">
    <citation type="submission" date="2023-05" db="EMBL/GenBank/DDBJ databases">
        <authorList>
            <person name="Schelkunov M.I."/>
        </authorList>
    </citation>
    <scope>NUCLEOTIDE SEQUENCE</scope>
    <source>
        <strain evidence="14">Hsosn_3</strain>
        <tissue evidence="14">Leaf</tissue>
    </source>
</reference>
<dbReference type="GO" id="GO:0016705">
    <property type="term" value="F:oxidoreductase activity, acting on paired donors, with incorporation or reduction of molecular oxygen"/>
    <property type="evidence" value="ECO:0007669"/>
    <property type="project" value="InterPro"/>
</dbReference>
<dbReference type="FunFam" id="1.10.630.10:FF:000126">
    <property type="entry name" value="Predicted protein"/>
    <property type="match status" value="1"/>
</dbReference>
<comment type="caution">
    <text evidence="14">The sequence shown here is derived from an EMBL/GenBank/DDBJ whole genome shotgun (WGS) entry which is preliminary data.</text>
</comment>
<keyword evidence="8 13" id="KW-0560">Oxidoreductase</keyword>
<dbReference type="InterPro" id="IPR017972">
    <property type="entry name" value="Cyt_P450_CS"/>
</dbReference>
<dbReference type="PANTHER" id="PTHR47956:SF107">
    <property type="entry name" value="CYTOCHROME P450 71B13-RELATED"/>
    <property type="match status" value="1"/>
</dbReference>
<dbReference type="InterPro" id="IPR002401">
    <property type="entry name" value="Cyt_P450_E_grp-I"/>
</dbReference>
<dbReference type="EMBL" id="JAUIZM010000008">
    <property type="protein sequence ID" value="KAK1370652.1"/>
    <property type="molecule type" value="Genomic_DNA"/>
</dbReference>
<evidence type="ECO:0000256" key="10">
    <source>
        <dbReference type="ARBA" id="ARBA00023033"/>
    </source>
</evidence>
<sequence length="236" mass="27014">MIHLAVFPNSRGRDSLIHSSLDVPISKDKIHVLACFQDLFLASVDTTSATTVWAMSELAKNPRVMTKVQAEIRKIIGNKTEVEESEIEKLKYFKMVVKETMRLHHAAPLLLPRESMQHCNIGGYNVYPKTRIFVNAWAIGRDINTWSKPDEFYPERFEDSEIDFKGQHYELIPFGVGRRMCPGMTMALASVESTLANMLHRFDWQLLSGMKHEDINMEEAVGLTINKKFPLHLVPI</sequence>
<dbReference type="Pfam" id="PF00067">
    <property type="entry name" value="p450"/>
    <property type="match status" value="1"/>
</dbReference>
<evidence type="ECO:0000256" key="2">
    <source>
        <dbReference type="ARBA" id="ARBA00004167"/>
    </source>
</evidence>
<dbReference type="InterPro" id="IPR001128">
    <property type="entry name" value="Cyt_P450"/>
</dbReference>
<dbReference type="PROSITE" id="PS00086">
    <property type="entry name" value="CYTOCHROME_P450"/>
    <property type="match status" value="1"/>
</dbReference>
<evidence type="ECO:0000313" key="14">
    <source>
        <dbReference type="EMBL" id="KAK1370652.1"/>
    </source>
</evidence>
<dbReference type="GO" id="GO:0004497">
    <property type="term" value="F:monooxygenase activity"/>
    <property type="evidence" value="ECO:0007669"/>
    <property type="project" value="UniProtKB-KW"/>
</dbReference>
<protein>
    <submittedName>
        <fullName evidence="14">Geraniol 10-hydroxylase</fullName>
    </submittedName>
</protein>
<dbReference type="Gene3D" id="1.10.630.10">
    <property type="entry name" value="Cytochrome P450"/>
    <property type="match status" value="1"/>
</dbReference>
<dbReference type="GO" id="GO:0020037">
    <property type="term" value="F:heme binding"/>
    <property type="evidence" value="ECO:0007669"/>
    <property type="project" value="InterPro"/>
</dbReference>
<dbReference type="PRINTS" id="PR00463">
    <property type="entry name" value="EP450I"/>
</dbReference>
<gene>
    <name evidence="14" type="ORF">POM88_036744</name>
</gene>
<evidence type="ECO:0000313" key="15">
    <source>
        <dbReference type="Proteomes" id="UP001237642"/>
    </source>
</evidence>
<dbReference type="SUPFAM" id="SSF48264">
    <property type="entry name" value="Cytochrome P450"/>
    <property type="match status" value="1"/>
</dbReference>
<evidence type="ECO:0000256" key="11">
    <source>
        <dbReference type="ARBA" id="ARBA00023136"/>
    </source>
</evidence>
<dbReference type="InterPro" id="IPR036396">
    <property type="entry name" value="Cyt_P450_sf"/>
</dbReference>
<keyword evidence="4 12" id="KW-0349">Heme</keyword>